<gene>
    <name evidence="2" type="ORF">PS704_00915</name>
</gene>
<reference evidence="2 3" key="1">
    <citation type="submission" date="2019-09" db="EMBL/GenBank/DDBJ databases">
        <authorList>
            <person name="Chandra G."/>
            <person name="Truman W A."/>
        </authorList>
    </citation>
    <scope>NUCLEOTIDE SEQUENCE [LARGE SCALE GENOMIC DNA]</scope>
    <source>
        <strain evidence="2">PS704</strain>
    </source>
</reference>
<dbReference type="AlphaFoldDB" id="A0A5E7AGN7"/>
<feature type="compositionally biased region" description="Polar residues" evidence="1">
    <location>
        <begin position="81"/>
        <end position="92"/>
    </location>
</feature>
<dbReference type="EMBL" id="CABVHP010000002">
    <property type="protein sequence ID" value="VVN78642.1"/>
    <property type="molecule type" value="Genomic_DNA"/>
</dbReference>
<organism evidence="2 3">
    <name type="scientific">Pseudomonas fluorescens</name>
    <dbReference type="NCBI Taxonomy" id="294"/>
    <lineage>
        <taxon>Bacteria</taxon>
        <taxon>Pseudomonadati</taxon>
        <taxon>Pseudomonadota</taxon>
        <taxon>Gammaproteobacteria</taxon>
        <taxon>Pseudomonadales</taxon>
        <taxon>Pseudomonadaceae</taxon>
        <taxon>Pseudomonas</taxon>
    </lineage>
</organism>
<feature type="region of interest" description="Disordered" evidence="1">
    <location>
        <begin position="74"/>
        <end position="94"/>
    </location>
</feature>
<evidence type="ECO:0000256" key="1">
    <source>
        <dbReference type="SAM" id="MobiDB-lite"/>
    </source>
</evidence>
<proteinExistence type="predicted"/>
<accession>A0A5E7AGN7</accession>
<name>A0A5E7AGN7_PSEFL</name>
<evidence type="ECO:0000313" key="2">
    <source>
        <dbReference type="EMBL" id="VVN78642.1"/>
    </source>
</evidence>
<sequence>MSDFFRMQRLSPSGMDRLSQPDPARTEPDNSDSASSGVQTLLVIVLAQRATTYERPKRLQIVITPTKVPGDRSGFGWASSGWPSSTRKTPPRQQEIRRSRLASRIRFPVAHSAPLTPPRSYLSPTLAPPTDSPGSHAFSGLLISMSVERNAAQTMAWAQVRYGKNKNENPANAPIDWVLLE</sequence>
<feature type="region of interest" description="Disordered" evidence="1">
    <location>
        <begin position="1"/>
        <end position="37"/>
    </location>
</feature>
<evidence type="ECO:0000313" key="3">
    <source>
        <dbReference type="Proteomes" id="UP000326557"/>
    </source>
</evidence>
<protein>
    <submittedName>
        <fullName evidence="2">Uncharacterized protein</fullName>
    </submittedName>
</protein>
<dbReference type="Proteomes" id="UP000326557">
    <property type="component" value="Unassembled WGS sequence"/>
</dbReference>